<organism evidence="1">
    <name type="scientific">marine sediment metagenome</name>
    <dbReference type="NCBI Taxonomy" id="412755"/>
    <lineage>
        <taxon>unclassified sequences</taxon>
        <taxon>metagenomes</taxon>
        <taxon>ecological metagenomes</taxon>
    </lineage>
</organism>
<accession>A0A0F8XSR9</accession>
<evidence type="ECO:0000313" key="1">
    <source>
        <dbReference type="EMBL" id="KKK72147.1"/>
    </source>
</evidence>
<proteinExistence type="predicted"/>
<evidence type="ECO:0008006" key="2">
    <source>
        <dbReference type="Google" id="ProtNLM"/>
    </source>
</evidence>
<gene>
    <name evidence="1" type="ORF">LCGC14_2906800</name>
</gene>
<feature type="non-terminal residue" evidence="1">
    <location>
        <position position="384"/>
    </location>
</feature>
<protein>
    <recommendedName>
        <fullName evidence="2">Large polyvalent protein associated domain-containing protein</fullName>
    </recommendedName>
</protein>
<dbReference type="AlphaFoldDB" id="A0A0F8XSR9"/>
<dbReference type="EMBL" id="LAZR01057399">
    <property type="protein sequence ID" value="KKK72147.1"/>
    <property type="molecule type" value="Genomic_DNA"/>
</dbReference>
<reference evidence="1" key="1">
    <citation type="journal article" date="2015" name="Nature">
        <title>Complex archaea that bridge the gap between prokaryotes and eukaryotes.</title>
        <authorList>
            <person name="Spang A."/>
            <person name="Saw J.H."/>
            <person name="Jorgensen S.L."/>
            <person name="Zaremba-Niedzwiedzka K."/>
            <person name="Martijn J."/>
            <person name="Lind A.E."/>
            <person name="van Eijk R."/>
            <person name="Schleper C."/>
            <person name="Guy L."/>
            <person name="Ettema T.J."/>
        </authorList>
    </citation>
    <scope>NUCLEOTIDE SEQUENCE</scope>
</reference>
<feature type="non-terminal residue" evidence="1">
    <location>
        <position position="1"/>
    </location>
</feature>
<comment type="caution">
    <text evidence="1">The sequence shown here is derived from an EMBL/GenBank/DDBJ whole genome shotgun (WGS) entry which is preliminary data.</text>
</comment>
<sequence>TVEVAKKLVGIKPKKVEGKYFPLVADQELNKQAKFNAAKRDLFQDIFHITFVERGFTKARVGGRAPINLNVFTVIFKHIDSVIHFNSMAIPVRDTQKIINHPRFAKAVTDIMGEPVYNQFSPWLRDIANPNNLTASNSMDKIFQFLRHNATAAILGHRLTVSLLQGGSITQTINEIGMKDTINGVVQFYKNPRAAIEFVYSVDPTMKNRGQRFDREIKDWMKSGQAQRITQGKKSWGEILFVLIRGVDFITTMPSWLGAYEKNLAQTQNVEEATEFAAGVVRRTQPAGAMENLSGIMRGTATQKLFTSFMTHFSNMHNQMVAALDTLKYSKEHSMRKSANFARAMWWLWIAPSFLAGWIRSGFKLEDWRKFAQELILYPFAGMF</sequence>
<name>A0A0F8XSR9_9ZZZZ</name>